<dbReference type="GO" id="GO:0140662">
    <property type="term" value="F:ATP-dependent protein folding chaperone"/>
    <property type="evidence" value="ECO:0007669"/>
    <property type="project" value="InterPro"/>
</dbReference>
<comment type="induction">
    <text evidence="9">By stress conditions e.g. heat shock.</text>
</comment>
<dbReference type="InterPro" id="IPR029048">
    <property type="entry name" value="HSP70_C_sf"/>
</dbReference>
<evidence type="ECO:0000256" key="11">
    <source>
        <dbReference type="SAM" id="Coils"/>
    </source>
</evidence>
<dbReference type="SUPFAM" id="SSF100920">
    <property type="entry name" value="Heat shock protein 70kD (HSP70), peptide-binding domain"/>
    <property type="match status" value="1"/>
</dbReference>
<dbReference type="FunFam" id="2.60.34.10:FF:000014">
    <property type="entry name" value="Chaperone protein DnaK HSP70"/>
    <property type="match status" value="1"/>
</dbReference>
<comment type="function">
    <text evidence="1 9">Acts as a chaperone.</text>
</comment>
<dbReference type="NCBIfam" id="NF001413">
    <property type="entry name" value="PRK00290.1"/>
    <property type="match status" value="1"/>
</dbReference>
<dbReference type="Pfam" id="PF00012">
    <property type="entry name" value="HSP70"/>
    <property type="match status" value="1"/>
</dbReference>
<evidence type="ECO:0000256" key="1">
    <source>
        <dbReference type="ARBA" id="ARBA00002290"/>
    </source>
</evidence>
<evidence type="ECO:0000256" key="3">
    <source>
        <dbReference type="ARBA" id="ARBA00014415"/>
    </source>
</evidence>
<evidence type="ECO:0000256" key="7">
    <source>
        <dbReference type="ARBA" id="ARBA00023016"/>
    </source>
</evidence>
<dbReference type="InterPro" id="IPR043129">
    <property type="entry name" value="ATPase_NBD"/>
</dbReference>
<evidence type="ECO:0000313" key="14">
    <source>
        <dbReference type="Proteomes" id="UP000321574"/>
    </source>
</evidence>
<dbReference type="PANTHER" id="PTHR19375">
    <property type="entry name" value="HEAT SHOCK PROTEIN 70KDA"/>
    <property type="match status" value="1"/>
</dbReference>
<evidence type="ECO:0000256" key="9">
    <source>
        <dbReference type="HAMAP-Rule" id="MF_00332"/>
    </source>
</evidence>
<keyword evidence="6 9" id="KW-0067">ATP-binding</keyword>
<keyword evidence="4 9" id="KW-0597">Phosphoprotein</keyword>
<keyword evidence="5 9" id="KW-0547">Nucleotide-binding</keyword>
<dbReference type="Gene3D" id="3.90.640.10">
    <property type="entry name" value="Actin, Chain A, domain 4"/>
    <property type="match status" value="1"/>
</dbReference>
<dbReference type="CDD" id="cd10234">
    <property type="entry name" value="ASKHA_NBD_HSP70_DnaK-like"/>
    <property type="match status" value="1"/>
</dbReference>
<feature type="region of interest" description="Disordered" evidence="12">
    <location>
        <begin position="577"/>
        <end position="610"/>
    </location>
</feature>
<evidence type="ECO:0000256" key="5">
    <source>
        <dbReference type="ARBA" id="ARBA00022741"/>
    </source>
</evidence>
<dbReference type="FunFam" id="1.20.1270.10:FF:000001">
    <property type="entry name" value="Molecular chaperone DnaK"/>
    <property type="match status" value="1"/>
</dbReference>
<dbReference type="HAMAP" id="MF_00332">
    <property type="entry name" value="DnaK"/>
    <property type="match status" value="1"/>
</dbReference>
<gene>
    <name evidence="9 13" type="primary">dnaK</name>
    <name evidence="13" type="ORF">FHP05_03105</name>
</gene>
<keyword evidence="7 9" id="KW-0346">Stress response</keyword>
<feature type="compositionally biased region" description="Acidic residues" evidence="12">
    <location>
        <begin position="590"/>
        <end position="610"/>
    </location>
</feature>
<reference evidence="13 14" key="1">
    <citation type="submission" date="2019-06" db="EMBL/GenBank/DDBJ databases">
        <title>Cerasibacillus sp. nov., isolated from maize field.</title>
        <authorList>
            <person name="Lin S.-Y."/>
            <person name="Tsai C.-F."/>
            <person name="Young C.-C."/>
        </authorList>
    </citation>
    <scope>NUCLEOTIDE SEQUENCE [LARGE SCALE GENOMIC DNA]</scope>
    <source>
        <strain evidence="13 14">CC-CFT480</strain>
    </source>
</reference>
<comment type="caution">
    <text evidence="13">The sequence shown here is derived from an EMBL/GenBank/DDBJ whole genome shotgun (WGS) entry which is preliminary data.</text>
</comment>
<evidence type="ECO:0000313" key="13">
    <source>
        <dbReference type="EMBL" id="TXL68021.1"/>
    </source>
</evidence>
<dbReference type="SUPFAM" id="SSF53067">
    <property type="entry name" value="Actin-like ATPase domain"/>
    <property type="match status" value="2"/>
</dbReference>
<dbReference type="Gene3D" id="1.20.1270.10">
    <property type="match status" value="1"/>
</dbReference>
<dbReference type="PRINTS" id="PR00301">
    <property type="entry name" value="HEATSHOCK70"/>
</dbReference>
<feature type="coiled-coil region" evidence="11">
    <location>
        <begin position="222"/>
        <end position="249"/>
    </location>
</feature>
<dbReference type="InterPro" id="IPR012725">
    <property type="entry name" value="Chaperone_DnaK"/>
</dbReference>
<dbReference type="PROSITE" id="PS00297">
    <property type="entry name" value="HSP70_1"/>
    <property type="match status" value="1"/>
</dbReference>
<evidence type="ECO:0000256" key="8">
    <source>
        <dbReference type="ARBA" id="ARBA00023186"/>
    </source>
</evidence>
<proteinExistence type="evidence at transcript level"/>
<comment type="similarity">
    <text evidence="2 9 10">Belongs to the heat shock protein 70 family.</text>
</comment>
<evidence type="ECO:0000256" key="12">
    <source>
        <dbReference type="SAM" id="MobiDB-lite"/>
    </source>
</evidence>
<sequence length="610" mass="66411">MSKIIGIDLGTTNSCVAVMEGGEAVVIPNPEGNRTTPSVVAFKDGERQVGEVAKRQAITNPNTVQSIKRHMGTDYKETIDGKDYTPQEISAITLQHLKSYAEDYIGEKVEKAVITVPAYFNDSQRQATRDAGVIAGLEVERIINEPTAAALAYGIDKSDQDHTILVFDLGGGTFDVSILDIGDGTFEVIATAGDNKLGGDDFDEVIIDHLVQEFKKENGIDLSKDKMAMQRLKDSAEKAKRDLSGVSQTQISLPFITAGEAGPLHLEMSLTRAKFEELSAHLVDRTMVPTKKALQDAGLSPNEINKVILVGGSTRIPAVQEAIEREIGKEPSKGVNPDEVVALGAAIQGGVLQGDVKDVLLLDVTPLSLGIETMGGVSTKLIERNTTIPTSHSQVFSTAADNQTAVDIHVLQGEREMAQDNKTLGRFQLTDIPPAPRGVPQIEVSFDIDANGIVNVRAKDLGTNKEQSITIKSSSGLSDEEVDKMVKEAEENAEEDKKRREEVDLRNEADQLIFTTDKTLKDLGEKVSEEDKNKAETAKDELKKALEGTDLEDIKTKKSALEEQVQQLSVKLYEQMNQQNQAQQGNAEQQADDNVVDAEYSEVDDEEDKK</sequence>
<dbReference type="FunFam" id="3.90.640.10:FF:000003">
    <property type="entry name" value="Molecular chaperone DnaK"/>
    <property type="match status" value="1"/>
</dbReference>
<dbReference type="Gene3D" id="3.30.420.40">
    <property type="match status" value="2"/>
</dbReference>
<accession>A0A5C8P346</accession>
<feature type="modified residue" description="Phosphothreonine; by autocatalysis" evidence="9">
    <location>
        <position position="173"/>
    </location>
</feature>
<feature type="region of interest" description="Disordered" evidence="12">
    <location>
        <begin position="520"/>
        <end position="540"/>
    </location>
</feature>
<evidence type="ECO:0000256" key="6">
    <source>
        <dbReference type="ARBA" id="ARBA00022840"/>
    </source>
</evidence>
<dbReference type="InterPro" id="IPR013126">
    <property type="entry name" value="Hsp_70_fam"/>
</dbReference>
<name>A0A5C8P346_9BACI</name>
<keyword evidence="11" id="KW-0175">Coiled coil</keyword>
<evidence type="ECO:0000256" key="4">
    <source>
        <dbReference type="ARBA" id="ARBA00022553"/>
    </source>
</evidence>
<dbReference type="GO" id="GO:0051082">
    <property type="term" value="F:unfolded protein binding"/>
    <property type="evidence" value="ECO:0007669"/>
    <property type="project" value="InterPro"/>
</dbReference>
<dbReference type="RefSeq" id="WP_147665757.1">
    <property type="nucleotide sequence ID" value="NZ_VDUW01000001.1"/>
</dbReference>
<dbReference type="Gene3D" id="2.60.34.10">
    <property type="entry name" value="Substrate Binding Domain Of DNAk, Chain A, domain 1"/>
    <property type="match status" value="1"/>
</dbReference>
<dbReference type="PROSITE" id="PS00329">
    <property type="entry name" value="HSP70_2"/>
    <property type="match status" value="1"/>
</dbReference>
<dbReference type="NCBIfam" id="TIGR02350">
    <property type="entry name" value="prok_dnaK"/>
    <property type="match status" value="1"/>
</dbReference>
<dbReference type="PROSITE" id="PS01036">
    <property type="entry name" value="HSP70_3"/>
    <property type="match status" value="1"/>
</dbReference>
<dbReference type="SUPFAM" id="SSF100934">
    <property type="entry name" value="Heat shock protein 70kD (HSP70), C-terminal subdomain"/>
    <property type="match status" value="1"/>
</dbReference>
<dbReference type="GO" id="GO:0005524">
    <property type="term" value="F:ATP binding"/>
    <property type="evidence" value="ECO:0007669"/>
    <property type="project" value="UniProtKB-UniRule"/>
</dbReference>
<protein>
    <recommendedName>
        <fullName evidence="3 9">Chaperone protein DnaK</fullName>
    </recommendedName>
    <alternativeName>
        <fullName evidence="9">HSP70</fullName>
    </alternativeName>
    <alternativeName>
        <fullName evidence="9">Heat shock 70 kDa protein</fullName>
    </alternativeName>
    <alternativeName>
        <fullName evidence="9">Heat shock protein 70</fullName>
    </alternativeName>
</protein>
<dbReference type="AlphaFoldDB" id="A0A5C8P346"/>
<dbReference type="FunFam" id="3.30.420.40:FF:000071">
    <property type="entry name" value="Molecular chaperone DnaK"/>
    <property type="match status" value="1"/>
</dbReference>
<dbReference type="InterPro" id="IPR018181">
    <property type="entry name" value="Heat_shock_70_CS"/>
</dbReference>
<dbReference type="Proteomes" id="UP000321574">
    <property type="component" value="Unassembled WGS sequence"/>
</dbReference>
<evidence type="ECO:0000256" key="10">
    <source>
        <dbReference type="RuleBase" id="RU003322"/>
    </source>
</evidence>
<keyword evidence="8 9" id="KW-0143">Chaperone</keyword>
<dbReference type="OrthoDB" id="9766019at2"/>
<dbReference type="InterPro" id="IPR029047">
    <property type="entry name" value="HSP70_peptide-bd_sf"/>
</dbReference>
<evidence type="ECO:0000256" key="2">
    <source>
        <dbReference type="ARBA" id="ARBA00007381"/>
    </source>
</evidence>
<organism evidence="13 14">
    <name type="scientific">Cerasibacillus terrae</name>
    <dbReference type="NCBI Taxonomy" id="2498845"/>
    <lineage>
        <taxon>Bacteria</taxon>
        <taxon>Bacillati</taxon>
        <taxon>Bacillota</taxon>
        <taxon>Bacilli</taxon>
        <taxon>Bacillales</taxon>
        <taxon>Bacillaceae</taxon>
        <taxon>Cerasibacillus</taxon>
    </lineage>
</organism>
<dbReference type="EMBL" id="VDUW01000001">
    <property type="protein sequence ID" value="TXL68021.1"/>
    <property type="molecule type" value="Genomic_DNA"/>
</dbReference>
<feature type="compositionally biased region" description="Low complexity" evidence="12">
    <location>
        <begin position="577"/>
        <end position="589"/>
    </location>
</feature>
<keyword evidence="14" id="KW-1185">Reference proteome</keyword>